<proteinExistence type="predicted"/>
<keyword evidence="2" id="KW-0732">Signal</keyword>
<name>A0A0M0GA63_SPOGL</name>
<organism evidence="3 4">
    <name type="scientific">Sporosarcina globispora</name>
    <name type="common">Bacillus globisporus</name>
    <dbReference type="NCBI Taxonomy" id="1459"/>
    <lineage>
        <taxon>Bacteria</taxon>
        <taxon>Bacillati</taxon>
        <taxon>Bacillota</taxon>
        <taxon>Bacilli</taxon>
        <taxon>Bacillales</taxon>
        <taxon>Caryophanaceae</taxon>
        <taxon>Sporosarcina</taxon>
    </lineage>
</organism>
<feature type="chain" id="PRO_5005599331" description="Lipoprotein" evidence="2">
    <location>
        <begin position="24"/>
        <end position="161"/>
    </location>
</feature>
<evidence type="ECO:0000256" key="2">
    <source>
        <dbReference type="SAM" id="SignalP"/>
    </source>
</evidence>
<evidence type="ECO:0000313" key="3">
    <source>
        <dbReference type="EMBL" id="KON86724.1"/>
    </source>
</evidence>
<evidence type="ECO:0008006" key="5">
    <source>
        <dbReference type="Google" id="ProtNLM"/>
    </source>
</evidence>
<feature type="signal peptide" evidence="2">
    <location>
        <begin position="1"/>
        <end position="23"/>
    </location>
</feature>
<dbReference type="EMBL" id="LGUF01000007">
    <property type="protein sequence ID" value="KON86724.1"/>
    <property type="molecule type" value="Genomic_DNA"/>
</dbReference>
<dbReference type="AlphaFoldDB" id="A0A0M0GA63"/>
<sequence>MKKFISMIFTLLLVISISSPTSASTNHLDNHNHDHELENHEHESGKIKGEKGGDFGALYIPCPATGTKHQMKARGTGKHTLTNGSTWIGNLYQCSGCLTTLTTYYNYFNYGERPNGPGKYILASAPVFVSPAGYIFSGKYTLSGPATSWVTGIFSGMSFSY</sequence>
<feature type="compositionally biased region" description="Basic and acidic residues" evidence="1">
    <location>
        <begin position="28"/>
        <end position="46"/>
    </location>
</feature>
<dbReference type="RefSeq" id="WP_053434092.1">
    <property type="nucleotide sequence ID" value="NZ_LGUF01000007.1"/>
</dbReference>
<reference evidence="4" key="1">
    <citation type="submission" date="2015-07" db="EMBL/GenBank/DDBJ databases">
        <title>Fjat-10036 dsm4.</title>
        <authorList>
            <person name="Liu B."/>
            <person name="Wang J."/>
            <person name="Zhu Y."/>
            <person name="Liu G."/>
            <person name="Chen Q."/>
            <person name="Chen Z."/>
            <person name="Lan J."/>
            <person name="Che J."/>
            <person name="Ge C."/>
            <person name="Shi H."/>
            <person name="Pan Z."/>
            <person name="Liu X."/>
        </authorList>
    </citation>
    <scope>NUCLEOTIDE SEQUENCE [LARGE SCALE GENOMIC DNA]</scope>
    <source>
        <strain evidence="4">DSM 4</strain>
    </source>
</reference>
<gene>
    <name evidence="3" type="ORF">AF332_07895</name>
</gene>
<protein>
    <recommendedName>
        <fullName evidence="5">Lipoprotein</fullName>
    </recommendedName>
</protein>
<evidence type="ECO:0000256" key="1">
    <source>
        <dbReference type="SAM" id="MobiDB-lite"/>
    </source>
</evidence>
<evidence type="ECO:0000313" key="4">
    <source>
        <dbReference type="Proteomes" id="UP000037109"/>
    </source>
</evidence>
<dbReference type="Proteomes" id="UP000037109">
    <property type="component" value="Unassembled WGS sequence"/>
</dbReference>
<comment type="caution">
    <text evidence="3">The sequence shown here is derived from an EMBL/GenBank/DDBJ whole genome shotgun (WGS) entry which is preliminary data.</text>
</comment>
<feature type="region of interest" description="Disordered" evidence="1">
    <location>
        <begin position="24"/>
        <end position="46"/>
    </location>
</feature>
<dbReference type="OrthoDB" id="2973346at2"/>
<accession>A0A0M0GA63</accession>
<dbReference type="PATRIC" id="fig|1459.3.peg.1667"/>
<keyword evidence="4" id="KW-1185">Reference proteome</keyword>